<keyword evidence="4" id="KW-1185">Reference proteome</keyword>
<dbReference type="Gene3D" id="3.40.50.720">
    <property type="entry name" value="NAD(P)-binding Rossmann-like Domain"/>
    <property type="match status" value="1"/>
</dbReference>
<comment type="caution">
    <text evidence="3">The sequence shown here is derived from an EMBL/GenBank/DDBJ whole genome shotgun (WGS) entry which is preliminary data.</text>
</comment>
<dbReference type="OrthoDB" id="2414662at2759"/>
<reference evidence="3 4" key="1">
    <citation type="journal article" date="2012" name="Genome Biol.">
        <title>Genome and low-iron response of an oceanic diatom adapted to chronic iron limitation.</title>
        <authorList>
            <person name="Lommer M."/>
            <person name="Specht M."/>
            <person name="Roy A.S."/>
            <person name="Kraemer L."/>
            <person name="Andreson R."/>
            <person name="Gutowska M.A."/>
            <person name="Wolf J."/>
            <person name="Bergner S.V."/>
            <person name="Schilhabel M.B."/>
            <person name="Klostermeier U.C."/>
            <person name="Beiko R.G."/>
            <person name="Rosenstiel P."/>
            <person name="Hippler M."/>
            <person name="Laroche J."/>
        </authorList>
    </citation>
    <scope>NUCLEOTIDE SEQUENCE [LARGE SCALE GENOMIC DNA]</scope>
    <source>
        <strain evidence="3 4">CCMP1005</strain>
    </source>
</reference>
<dbReference type="InterPro" id="IPR036291">
    <property type="entry name" value="NAD(P)-bd_dom_sf"/>
</dbReference>
<evidence type="ECO:0000313" key="3">
    <source>
        <dbReference type="EMBL" id="EJK77838.1"/>
    </source>
</evidence>
<proteinExistence type="predicted"/>
<dbReference type="GO" id="GO:0008977">
    <property type="term" value="F:prephenate dehydrogenase (NAD+) activity"/>
    <property type="evidence" value="ECO:0007669"/>
    <property type="project" value="InterPro"/>
</dbReference>
<dbReference type="PANTHER" id="PTHR43207:SF4">
    <property type="entry name" value="AROGENATE DEHYDROGENASE 2, CHLOROPLASTIC"/>
    <property type="match status" value="1"/>
</dbReference>
<sequence length="246" mass="27266">MAPNAHNFAPMPAAEEAAAGQLELLKREEARLSEMLSSVRRQKLSVLRSRPLTIGVVGFGRFGQFISRKFSKYGNVVGTSRSNYTDVAAEMGARYIPLENLDEFVSSDLDVIVVAVSIVSFEDTIRDLVPHLQRMIETTGSCPLIVDVLSVKDHARKILLDNLPIECDVLCTHPMFGPDSAKHSWKGTNFVYERTRVDKVLLDASKDRTFHHQLSQSDADSDNEFVDETGTVHDVHEGSEAHVAGE</sequence>
<dbReference type="GO" id="GO:0006571">
    <property type="term" value="P:tyrosine biosynthetic process"/>
    <property type="evidence" value="ECO:0007669"/>
    <property type="project" value="InterPro"/>
</dbReference>
<dbReference type="Pfam" id="PF02153">
    <property type="entry name" value="PDH_N"/>
    <property type="match status" value="1"/>
</dbReference>
<evidence type="ECO:0000313" key="4">
    <source>
        <dbReference type="Proteomes" id="UP000266841"/>
    </source>
</evidence>
<protein>
    <recommendedName>
        <fullName evidence="2">Prephenate/arogenate dehydrogenase domain-containing protein</fullName>
    </recommendedName>
</protein>
<dbReference type="GO" id="GO:0070403">
    <property type="term" value="F:NAD+ binding"/>
    <property type="evidence" value="ECO:0007669"/>
    <property type="project" value="InterPro"/>
</dbReference>
<dbReference type="InterPro" id="IPR045011">
    <property type="entry name" value="TYRAAT1/2"/>
</dbReference>
<dbReference type="AlphaFoldDB" id="K0TGG9"/>
<dbReference type="EMBL" id="AGNL01000339">
    <property type="protein sequence ID" value="EJK77838.1"/>
    <property type="molecule type" value="Genomic_DNA"/>
</dbReference>
<dbReference type="GO" id="GO:0033730">
    <property type="term" value="F:arogenate dehydrogenase (NADP+) activity"/>
    <property type="evidence" value="ECO:0007669"/>
    <property type="project" value="InterPro"/>
</dbReference>
<dbReference type="InterPro" id="IPR046826">
    <property type="entry name" value="PDH_N"/>
</dbReference>
<feature type="domain" description="Prephenate/arogenate dehydrogenase" evidence="2">
    <location>
        <begin position="52"/>
        <end position="246"/>
    </location>
</feature>
<evidence type="ECO:0000256" key="1">
    <source>
        <dbReference type="ARBA" id="ARBA00023002"/>
    </source>
</evidence>
<dbReference type="PANTHER" id="PTHR43207">
    <property type="entry name" value="AROGENATE DEHYDROGENASE-RELATED"/>
    <property type="match status" value="1"/>
</dbReference>
<dbReference type="GO" id="GO:0004665">
    <property type="term" value="F:prephenate dehydrogenase (NADP+) activity"/>
    <property type="evidence" value="ECO:0007669"/>
    <property type="project" value="InterPro"/>
</dbReference>
<dbReference type="Proteomes" id="UP000266841">
    <property type="component" value="Unassembled WGS sequence"/>
</dbReference>
<dbReference type="SUPFAM" id="SSF51735">
    <property type="entry name" value="NAD(P)-binding Rossmann-fold domains"/>
    <property type="match status" value="1"/>
</dbReference>
<dbReference type="eggNOG" id="KOG2380">
    <property type="taxonomic scope" value="Eukaryota"/>
</dbReference>
<evidence type="ECO:0000259" key="2">
    <source>
        <dbReference type="PROSITE" id="PS51176"/>
    </source>
</evidence>
<accession>K0TGG9</accession>
<dbReference type="InterPro" id="IPR003099">
    <property type="entry name" value="Prephen_DH"/>
</dbReference>
<name>K0TGG9_THAOC</name>
<gene>
    <name evidence="3" type="ORF">THAOC_00305</name>
</gene>
<keyword evidence="1" id="KW-0560">Oxidoreductase</keyword>
<dbReference type="PROSITE" id="PS51176">
    <property type="entry name" value="PDH_ADH"/>
    <property type="match status" value="1"/>
</dbReference>
<organism evidence="3 4">
    <name type="scientific">Thalassiosira oceanica</name>
    <name type="common">Marine diatom</name>
    <dbReference type="NCBI Taxonomy" id="159749"/>
    <lineage>
        <taxon>Eukaryota</taxon>
        <taxon>Sar</taxon>
        <taxon>Stramenopiles</taxon>
        <taxon>Ochrophyta</taxon>
        <taxon>Bacillariophyta</taxon>
        <taxon>Coscinodiscophyceae</taxon>
        <taxon>Thalassiosirophycidae</taxon>
        <taxon>Thalassiosirales</taxon>
        <taxon>Thalassiosiraceae</taxon>
        <taxon>Thalassiosira</taxon>
    </lineage>
</organism>